<feature type="chain" id="PRO_5042993383" evidence="2">
    <location>
        <begin position="20"/>
        <end position="176"/>
    </location>
</feature>
<reference evidence="3" key="1">
    <citation type="journal article" date="2023" name="Mol. Phylogenet. Evol.">
        <title>Genome-scale phylogeny and comparative genomics of the fungal order Sordariales.</title>
        <authorList>
            <person name="Hensen N."/>
            <person name="Bonometti L."/>
            <person name="Westerberg I."/>
            <person name="Brannstrom I.O."/>
            <person name="Guillou S."/>
            <person name="Cros-Aarteil S."/>
            <person name="Calhoun S."/>
            <person name="Haridas S."/>
            <person name="Kuo A."/>
            <person name="Mondo S."/>
            <person name="Pangilinan J."/>
            <person name="Riley R."/>
            <person name="LaButti K."/>
            <person name="Andreopoulos B."/>
            <person name="Lipzen A."/>
            <person name="Chen C."/>
            <person name="Yan M."/>
            <person name="Daum C."/>
            <person name="Ng V."/>
            <person name="Clum A."/>
            <person name="Steindorff A."/>
            <person name="Ohm R.A."/>
            <person name="Martin F."/>
            <person name="Silar P."/>
            <person name="Natvig D.O."/>
            <person name="Lalanne C."/>
            <person name="Gautier V."/>
            <person name="Ament-Velasquez S.L."/>
            <person name="Kruys A."/>
            <person name="Hutchinson M.I."/>
            <person name="Powell A.J."/>
            <person name="Barry K."/>
            <person name="Miller A.N."/>
            <person name="Grigoriev I.V."/>
            <person name="Debuchy R."/>
            <person name="Gladieux P."/>
            <person name="Hiltunen Thoren M."/>
            <person name="Johannesson H."/>
        </authorList>
    </citation>
    <scope>NUCLEOTIDE SEQUENCE</scope>
    <source>
        <strain evidence="3">CBS 757.83</strain>
    </source>
</reference>
<evidence type="ECO:0000313" key="3">
    <source>
        <dbReference type="EMBL" id="KAK4098895.1"/>
    </source>
</evidence>
<organism evidence="3 4">
    <name type="scientific">Parathielavia hyrcaniae</name>
    <dbReference type="NCBI Taxonomy" id="113614"/>
    <lineage>
        <taxon>Eukaryota</taxon>
        <taxon>Fungi</taxon>
        <taxon>Dikarya</taxon>
        <taxon>Ascomycota</taxon>
        <taxon>Pezizomycotina</taxon>
        <taxon>Sordariomycetes</taxon>
        <taxon>Sordariomycetidae</taxon>
        <taxon>Sordariales</taxon>
        <taxon>Chaetomiaceae</taxon>
        <taxon>Parathielavia</taxon>
    </lineage>
</organism>
<sequence>MVLLLVLLHVLLVALEYVSEPISLRSRPRSNNAVGFRNRPPPFNWLKSSVHVPSSMQVHQRCKAALDAFVKVLWNSAKCDWVKYEKENSHALWPKARSKWHADLRSIMNGTLKKKRDTYWKDRIRLYRVLTNKTGAARPGGLTYESSTKSPNNNQPKGGDLSRRTAIHRRTDPTTG</sequence>
<protein>
    <submittedName>
        <fullName evidence="3">Uncharacterized protein</fullName>
    </submittedName>
</protein>
<reference evidence="3" key="2">
    <citation type="submission" date="2023-05" db="EMBL/GenBank/DDBJ databases">
        <authorList>
            <consortium name="Lawrence Berkeley National Laboratory"/>
            <person name="Steindorff A."/>
            <person name="Hensen N."/>
            <person name="Bonometti L."/>
            <person name="Westerberg I."/>
            <person name="Brannstrom I.O."/>
            <person name="Guillou S."/>
            <person name="Cros-Aarteil S."/>
            <person name="Calhoun S."/>
            <person name="Haridas S."/>
            <person name="Kuo A."/>
            <person name="Mondo S."/>
            <person name="Pangilinan J."/>
            <person name="Riley R."/>
            <person name="Labutti K."/>
            <person name="Andreopoulos B."/>
            <person name="Lipzen A."/>
            <person name="Chen C."/>
            <person name="Yanf M."/>
            <person name="Daum C."/>
            <person name="Ng V."/>
            <person name="Clum A."/>
            <person name="Ohm R."/>
            <person name="Martin F."/>
            <person name="Silar P."/>
            <person name="Natvig D."/>
            <person name="Lalanne C."/>
            <person name="Gautier V."/>
            <person name="Ament-Velasquez S.L."/>
            <person name="Kruys A."/>
            <person name="Hutchinson M.I."/>
            <person name="Powell A.J."/>
            <person name="Barry K."/>
            <person name="Miller A.N."/>
            <person name="Grigoriev I.V."/>
            <person name="Debuchy R."/>
            <person name="Gladieux P."/>
            <person name="Thoren M.H."/>
            <person name="Johannesson H."/>
        </authorList>
    </citation>
    <scope>NUCLEOTIDE SEQUENCE</scope>
    <source>
        <strain evidence="3">CBS 757.83</strain>
    </source>
</reference>
<feature type="signal peptide" evidence="2">
    <location>
        <begin position="1"/>
        <end position="19"/>
    </location>
</feature>
<gene>
    <name evidence="3" type="ORF">N658DRAFT_488071</name>
</gene>
<name>A0AAN6PVU6_9PEZI</name>
<keyword evidence="2" id="KW-0732">Signal</keyword>
<evidence type="ECO:0000256" key="2">
    <source>
        <dbReference type="SAM" id="SignalP"/>
    </source>
</evidence>
<evidence type="ECO:0000313" key="4">
    <source>
        <dbReference type="Proteomes" id="UP001305647"/>
    </source>
</evidence>
<dbReference type="Proteomes" id="UP001305647">
    <property type="component" value="Unassembled WGS sequence"/>
</dbReference>
<keyword evidence="4" id="KW-1185">Reference proteome</keyword>
<proteinExistence type="predicted"/>
<dbReference type="EMBL" id="MU863654">
    <property type="protein sequence ID" value="KAK4098895.1"/>
    <property type="molecule type" value="Genomic_DNA"/>
</dbReference>
<dbReference type="AlphaFoldDB" id="A0AAN6PVU6"/>
<feature type="compositionally biased region" description="Polar residues" evidence="1">
    <location>
        <begin position="144"/>
        <end position="156"/>
    </location>
</feature>
<comment type="caution">
    <text evidence="3">The sequence shown here is derived from an EMBL/GenBank/DDBJ whole genome shotgun (WGS) entry which is preliminary data.</text>
</comment>
<feature type="region of interest" description="Disordered" evidence="1">
    <location>
        <begin position="138"/>
        <end position="176"/>
    </location>
</feature>
<evidence type="ECO:0000256" key="1">
    <source>
        <dbReference type="SAM" id="MobiDB-lite"/>
    </source>
</evidence>
<accession>A0AAN6PVU6</accession>